<sequence>MFAHEWVLVDENVTRRVAEMFRGWVLLAHNAPFDYGFLAEEFVVVAAIDGVVTFGEMGAVEVTVGPGDGERVPVQATLDAGTTERTMLLAEVYRREGRWRLRVVGQGHDSGCTGRRAVSASTSRTDRRRDRRPHQDVRGNAG</sequence>
<dbReference type="Gene3D" id="2.60.60.30">
    <property type="entry name" value="sav2460 like domains"/>
    <property type="match status" value="1"/>
</dbReference>
<feature type="region of interest" description="Disordered" evidence="1">
    <location>
        <begin position="107"/>
        <end position="142"/>
    </location>
</feature>
<dbReference type="InterPro" id="IPR012337">
    <property type="entry name" value="RNaseH-like_sf"/>
</dbReference>
<accession>A0A7Y9KJ32</accession>
<dbReference type="RefSeq" id="WP_218935424.1">
    <property type="nucleotide sequence ID" value="NZ_BMRD01000021.1"/>
</dbReference>
<dbReference type="Pfam" id="PF02342">
    <property type="entry name" value="TerD"/>
    <property type="match status" value="1"/>
</dbReference>
<evidence type="ECO:0000313" key="4">
    <source>
        <dbReference type="Proteomes" id="UP000591272"/>
    </source>
</evidence>
<dbReference type="AlphaFoldDB" id="A0A7Y9KJ32"/>
<gene>
    <name evidence="3" type="ORF">BJ999_007675</name>
</gene>
<dbReference type="Proteomes" id="UP000591272">
    <property type="component" value="Unassembled WGS sequence"/>
</dbReference>
<protein>
    <recommendedName>
        <fullName evidence="2">TerD domain-containing protein</fullName>
    </recommendedName>
</protein>
<reference evidence="3 4" key="1">
    <citation type="submission" date="2020-07" db="EMBL/GenBank/DDBJ databases">
        <title>Sequencing the genomes of 1000 actinobacteria strains.</title>
        <authorList>
            <person name="Klenk H.-P."/>
        </authorList>
    </citation>
    <scope>NUCLEOTIDE SEQUENCE [LARGE SCALE GENOMIC DNA]</scope>
    <source>
        <strain evidence="3 4">DSM 43461</strain>
    </source>
</reference>
<evidence type="ECO:0000259" key="2">
    <source>
        <dbReference type="Pfam" id="PF02342"/>
    </source>
</evidence>
<keyword evidence="4" id="KW-1185">Reference proteome</keyword>
<dbReference type="InterPro" id="IPR003325">
    <property type="entry name" value="TerD"/>
</dbReference>
<feature type="domain" description="TerD" evidence="2">
    <location>
        <begin position="51"/>
        <end position="111"/>
    </location>
</feature>
<dbReference type="SUPFAM" id="SSF53098">
    <property type="entry name" value="Ribonuclease H-like"/>
    <property type="match status" value="1"/>
</dbReference>
<organism evidence="3 4">
    <name type="scientific">Actinomadura citrea</name>
    <dbReference type="NCBI Taxonomy" id="46158"/>
    <lineage>
        <taxon>Bacteria</taxon>
        <taxon>Bacillati</taxon>
        <taxon>Actinomycetota</taxon>
        <taxon>Actinomycetes</taxon>
        <taxon>Streptosporangiales</taxon>
        <taxon>Thermomonosporaceae</taxon>
        <taxon>Actinomadura</taxon>
    </lineage>
</organism>
<feature type="compositionally biased region" description="Basic and acidic residues" evidence="1">
    <location>
        <begin position="124"/>
        <end position="142"/>
    </location>
</feature>
<name>A0A7Y9KJ32_9ACTN</name>
<comment type="caution">
    <text evidence="3">The sequence shown here is derived from an EMBL/GenBank/DDBJ whole genome shotgun (WGS) entry which is preliminary data.</text>
</comment>
<dbReference type="EMBL" id="JACCBT010000001">
    <property type="protein sequence ID" value="NYE17379.1"/>
    <property type="molecule type" value="Genomic_DNA"/>
</dbReference>
<evidence type="ECO:0000256" key="1">
    <source>
        <dbReference type="SAM" id="MobiDB-lite"/>
    </source>
</evidence>
<proteinExistence type="predicted"/>
<evidence type="ECO:0000313" key="3">
    <source>
        <dbReference type="EMBL" id="NYE17379.1"/>
    </source>
</evidence>